<dbReference type="GO" id="GO:0008270">
    <property type="term" value="F:zinc ion binding"/>
    <property type="evidence" value="ECO:0007669"/>
    <property type="project" value="UniProtKB-KW"/>
</dbReference>
<feature type="compositionally biased region" description="Acidic residues" evidence="12">
    <location>
        <begin position="762"/>
        <end position="780"/>
    </location>
</feature>
<dbReference type="InterPro" id="IPR027417">
    <property type="entry name" value="P-loop_NTPase"/>
</dbReference>
<dbReference type="PANTHER" id="PTHR10887">
    <property type="entry name" value="DNA2/NAM7 HELICASE FAMILY"/>
    <property type="match status" value="1"/>
</dbReference>
<dbReference type="InterPro" id="IPR057373">
    <property type="entry name" value="ZNFX1"/>
</dbReference>
<dbReference type="PANTHER" id="PTHR10887:SF341">
    <property type="entry name" value="NFX1-TYPE ZINC FINGER-CONTAINING PROTEIN 1"/>
    <property type="match status" value="1"/>
</dbReference>
<evidence type="ECO:0000256" key="10">
    <source>
        <dbReference type="ARBA" id="ARBA00022840"/>
    </source>
</evidence>
<dbReference type="CDD" id="cd06008">
    <property type="entry name" value="NF-X1-zinc-finger"/>
    <property type="match status" value="1"/>
</dbReference>
<keyword evidence="11" id="KW-0391">Immunity</keyword>
<dbReference type="GO" id="GO:0005524">
    <property type="term" value="F:ATP binding"/>
    <property type="evidence" value="ECO:0007669"/>
    <property type="project" value="UniProtKB-KW"/>
</dbReference>
<name>A0A7S1PFG7_9EUKA</name>
<organism evidence="14">
    <name type="scientific">Percolomonas cosmopolitus</name>
    <dbReference type="NCBI Taxonomy" id="63605"/>
    <lineage>
        <taxon>Eukaryota</taxon>
        <taxon>Discoba</taxon>
        <taxon>Heterolobosea</taxon>
        <taxon>Tetramitia</taxon>
        <taxon>Eutetramitia</taxon>
        <taxon>Percolomonadidae</taxon>
        <taxon>Percolomonas</taxon>
    </lineage>
</organism>
<keyword evidence="8" id="KW-0347">Helicase</keyword>
<evidence type="ECO:0000256" key="11">
    <source>
        <dbReference type="ARBA" id="ARBA00022859"/>
    </source>
</evidence>
<dbReference type="InterPro" id="IPR000967">
    <property type="entry name" value="Znf_NFX1"/>
</dbReference>
<keyword evidence="5" id="KW-0547">Nucleotide-binding</keyword>
<evidence type="ECO:0000256" key="4">
    <source>
        <dbReference type="ARBA" id="ARBA00022737"/>
    </source>
</evidence>
<feature type="compositionally biased region" description="Basic and acidic residues" evidence="12">
    <location>
        <begin position="812"/>
        <end position="825"/>
    </location>
</feature>
<comment type="subcellular location">
    <subcellularLocation>
        <location evidence="1">Cytoplasm</location>
    </subcellularLocation>
</comment>
<dbReference type="FunFam" id="3.40.50.300:FF:000326">
    <property type="entry name" value="P-loop containing nucleoside triphosphate hydrolase"/>
    <property type="match status" value="1"/>
</dbReference>
<keyword evidence="9" id="KW-0862">Zinc</keyword>
<dbReference type="GO" id="GO:0016787">
    <property type="term" value="F:hydrolase activity"/>
    <property type="evidence" value="ECO:0007669"/>
    <property type="project" value="UniProtKB-KW"/>
</dbReference>
<dbReference type="InterPro" id="IPR045055">
    <property type="entry name" value="DNA2/NAM7-like"/>
</dbReference>
<dbReference type="Pfam" id="PF13087">
    <property type="entry name" value="AAA_12"/>
    <property type="match status" value="1"/>
</dbReference>
<accession>A0A7S1PFG7</accession>
<dbReference type="EMBL" id="HBGD01001292">
    <property type="protein sequence ID" value="CAD9077805.1"/>
    <property type="molecule type" value="Transcribed_RNA"/>
</dbReference>
<evidence type="ECO:0000256" key="5">
    <source>
        <dbReference type="ARBA" id="ARBA00022741"/>
    </source>
</evidence>
<evidence type="ECO:0000256" key="6">
    <source>
        <dbReference type="ARBA" id="ARBA00022771"/>
    </source>
</evidence>
<evidence type="ECO:0000256" key="12">
    <source>
        <dbReference type="SAM" id="MobiDB-lite"/>
    </source>
</evidence>
<dbReference type="InterPro" id="IPR047187">
    <property type="entry name" value="SF1_C_Upf1"/>
</dbReference>
<feature type="region of interest" description="Disordered" evidence="12">
    <location>
        <begin position="94"/>
        <end position="119"/>
    </location>
</feature>
<feature type="region of interest" description="Disordered" evidence="12">
    <location>
        <begin position="762"/>
        <end position="854"/>
    </location>
</feature>
<protein>
    <recommendedName>
        <fullName evidence="13">RZ-type domain-containing protein</fullName>
    </recommendedName>
</protein>
<keyword evidence="3" id="KW-0479">Metal-binding</keyword>
<dbReference type="GO" id="GO:0004386">
    <property type="term" value="F:helicase activity"/>
    <property type="evidence" value="ECO:0007669"/>
    <property type="project" value="UniProtKB-KW"/>
</dbReference>
<feature type="compositionally biased region" description="Basic residues" evidence="12">
    <location>
        <begin position="97"/>
        <end position="112"/>
    </location>
</feature>
<evidence type="ECO:0000256" key="8">
    <source>
        <dbReference type="ARBA" id="ARBA00022806"/>
    </source>
</evidence>
<keyword evidence="7" id="KW-0378">Hydrolase</keyword>
<dbReference type="GO" id="GO:0005694">
    <property type="term" value="C:chromosome"/>
    <property type="evidence" value="ECO:0007669"/>
    <property type="project" value="UniProtKB-ARBA"/>
</dbReference>
<evidence type="ECO:0000256" key="9">
    <source>
        <dbReference type="ARBA" id="ARBA00022833"/>
    </source>
</evidence>
<dbReference type="CDD" id="cd18808">
    <property type="entry name" value="SF1_C_Upf1"/>
    <property type="match status" value="1"/>
</dbReference>
<proteinExistence type="predicted"/>
<keyword evidence="2" id="KW-0963">Cytoplasm</keyword>
<dbReference type="PROSITE" id="PS51981">
    <property type="entry name" value="ZF_RZ"/>
    <property type="match status" value="1"/>
</dbReference>
<dbReference type="SUPFAM" id="SSF52540">
    <property type="entry name" value="P-loop containing nucleoside triphosphate hydrolases"/>
    <property type="match status" value="1"/>
</dbReference>
<evidence type="ECO:0000313" key="14">
    <source>
        <dbReference type="EMBL" id="CAD9077805.1"/>
    </source>
</evidence>
<evidence type="ECO:0000256" key="7">
    <source>
        <dbReference type="ARBA" id="ARBA00022801"/>
    </source>
</evidence>
<evidence type="ECO:0000256" key="3">
    <source>
        <dbReference type="ARBA" id="ARBA00022723"/>
    </source>
</evidence>
<sequence>MPPKSKFSCHKSQKVSCQNCGHSYDDVHLCITFRDKRRIFVNVRTDSPSTVPEKCEDCNIALGSIQSSPYPFNLFLKTHVNGQPALDWARVHEKNASHSHQHQTSKFSRKGKKMEPQPASEFTNVNQARKFVNGKLELLDSHNKARLIDALSSDNWEFLLGYRHMDPALTEDVLKVFASEHFRKSVQPAKLHKAIGVLIESFFMRNTLCRFVRCNVVAAQQLIEVHSLIDFCFRHKPEQATLEITWLSELRNKANSFNNAQLSQSCERLIEFRDQIESGVMPLLGLRDNANEEQVAPVVNVPLVPSKQDFERIDPSLIKNRVNQTSRWTSADDLINANFRLLREDYLEPMRTGLREYTNGNLDKRDMNVYENVEFMHSHTTFSHLALLVKFDANKFLKRKVEKQLPGSLLVLFPMPTRVGDALLNTEPIYATVSNQTPFNGEEIKSKSTSFLFLNLLTSSDIRRIDFAQQYLMIESPCYFKAVSPVLRTLQIMNPRTLPLQEELLLQNLDSELPQYMKQSPIVDLRQIMEPNSATIALCDVSNDVFPPQDETIFDQSQYEAMKTILTKRCALVRGPPGCGKTFVSCKLTRILHSHMQSIDDKTPILVITYTNHALDAFIEPLLPHIPNLVRVGSRSKTNNPKLENRMLNNLMHGRYSRARFHYDKLKSLQRSLSQVEKHYHRLSSMYQMGDYFDYCSRYQPELLARISDLSFLKTSLTVKEREVFQAWTEGDIKSLVEISLERMKKKKKKLEAISVQNQFEGLEDELAEEDRETTDDNAEETVAVSPQDSDADDGEAERRREFEETEAEFFSQHKDTLEELKKEGQQFTRVNHPNSSRQISRSPSDESEERKDRLEMEMHDEVDGDVLHEDDIENDDLPLSDSQILTGFSSERLWDMDVATRIRLIRKSLHSQIQNVKTEFLRTWEKLSQAIAEHNDEKEKTKFEVLSESPLIAMTSTCAALHHNLLSLLKCKICIIEEAAELMEASVLACMNDSLQHLIMIADEKQLRPKCNSHKIATKFGLEVSMFERLIRNGMAYSMILVQRRMRPTISRIVRHFYEEKLQDHPSVEGRPDIPGISHNVVFVTHKHPEQQEKRCHSNTFEAEFCVHLAEYLSKQEGFTPANITILTAYKGQFFLLKNLLRKKEHLQKVRVSTVDEYQGEENRIVILSLVRSGNELGFLKNQNRIIVALSRAREGMFILGNSELLKQSKDWFAVLSLIRNGEMGFGESLEVHCARHTDTTTTIKEAKDFLAVSHGGCQLKCEHRFICGHSCPLLCHAPSHHDKMACKKECPNHAPCGEHPCSKLCHFGVECPPCSKMVIIDLPCGHKKRIECFKKGRSHECLEQCGLKLLCGHKCVEQCSHHDRSHRDTSCNHKVTSLCKQCGRKFSFECHERGHEQCPLPCQKKVDGCGHKCSGICGTCTSRGQCEEKCSHKCTAVLICNHKCSGKHSCDTACGQCTKPCSRKCPHGVCPTSCCSEICTPCVEPCKIECKHFRCSKRCCEPCDRKRCDKRCDKKLKCKHRCMGVCGEKCPPCPKCDTDFFNNWKCPLSLLEKDDLTPKDLLFKLGCRHVVLVDYLDQHMLKTLDKDGHLVVQQKCCPQCRQVIQLADAPRYEKVIRTHCLKIDDIKRKILDRRMRQGAIEAVQQGYGAGRWFQCANGHPYFIGECGGAMEESNCADCGCRVGGTSHRLKSDNRLAGDIDGATVPAWPTMLNR</sequence>
<dbReference type="GO" id="GO:0002376">
    <property type="term" value="P:immune system process"/>
    <property type="evidence" value="ECO:0007669"/>
    <property type="project" value="UniProtKB-KW"/>
</dbReference>
<evidence type="ECO:0000259" key="13">
    <source>
        <dbReference type="PROSITE" id="PS51981"/>
    </source>
</evidence>
<dbReference type="SMART" id="SM00438">
    <property type="entry name" value="ZnF_NFX"/>
    <property type="match status" value="3"/>
</dbReference>
<evidence type="ECO:0000256" key="2">
    <source>
        <dbReference type="ARBA" id="ARBA00022490"/>
    </source>
</evidence>
<dbReference type="Pfam" id="PF20173">
    <property type="entry name" value="ZnF_RZ-type"/>
    <property type="match status" value="1"/>
</dbReference>
<keyword evidence="4" id="KW-0677">Repeat</keyword>
<dbReference type="Pfam" id="PF25396">
    <property type="entry name" value="ZNFX1"/>
    <property type="match status" value="1"/>
</dbReference>
<keyword evidence="6" id="KW-0863">Zinc-finger</keyword>
<gene>
    <name evidence="14" type="ORF">PCOS0759_LOCUS1037</name>
</gene>
<feature type="domain" description="RZ-type" evidence="13">
    <location>
        <begin position="1637"/>
        <end position="1704"/>
    </location>
</feature>
<feature type="compositionally biased region" description="Polar residues" evidence="12">
    <location>
        <begin position="826"/>
        <end position="843"/>
    </location>
</feature>
<dbReference type="GO" id="GO:0031048">
    <property type="term" value="P:regulatory ncRNA-mediated heterochromatin formation"/>
    <property type="evidence" value="ECO:0007669"/>
    <property type="project" value="TreeGrafter"/>
</dbReference>
<reference evidence="14" key="1">
    <citation type="submission" date="2021-01" db="EMBL/GenBank/DDBJ databases">
        <authorList>
            <person name="Corre E."/>
            <person name="Pelletier E."/>
            <person name="Niang G."/>
            <person name="Scheremetjew M."/>
            <person name="Finn R."/>
            <person name="Kale V."/>
            <person name="Holt S."/>
            <person name="Cochrane G."/>
            <person name="Meng A."/>
            <person name="Brown T."/>
            <person name="Cohen L."/>
        </authorList>
    </citation>
    <scope>NUCLEOTIDE SEQUENCE</scope>
    <source>
        <strain evidence="14">WS</strain>
    </source>
</reference>
<keyword evidence="10" id="KW-0067">ATP-binding</keyword>
<dbReference type="Pfam" id="PF13086">
    <property type="entry name" value="AAA_11"/>
    <property type="match status" value="1"/>
</dbReference>
<dbReference type="InterPro" id="IPR041677">
    <property type="entry name" value="DNA2/NAM7_AAA_11"/>
</dbReference>
<dbReference type="InterPro" id="IPR046439">
    <property type="entry name" value="ZF_RZ_dom"/>
</dbReference>
<dbReference type="Gene3D" id="3.40.50.300">
    <property type="entry name" value="P-loop containing nucleotide triphosphate hydrolases"/>
    <property type="match status" value="3"/>
</dbReference>
<dbReference type="InterPro" id="IPR041679">
    <property type="entry name" value="DNA2/NAM7-like_C"/>
</dbReference>
<dbReference type="GO" id="GO:0005737">
    <property type="term" value="C:cytoplasm"/>
    <property type="evidence" value="ECO:0007669"/>
    <property type="project" value="UniProtKB-SubCell"/>
</dbReference>
<evidence type="ECO:0000256" key="1">
    <source>
        <dbReference type="ARBA" id="ARBA00004496"/>
    </source>
</evidence>
<dbReference type="GO" id="GO:0031380">
    <property type="term" value="C:nuclear RNA-directed RNA polymerase complex"/>
    <property type="evidence" value="ECO:0007669"/>
    <property type="project" value="TreeGrafter"/>
</dbReference>